<accession>A0A174UMH6</accession>
<organism evidence="1 2">
    <name type="scientific">Anaerotruncus colihominis</name>
    <dbReference type="NCBI Taxonomy" id="169435"/>
    <lineage>
        <taxon>Bacteria</taxon>
        <taxon>Bacillati</taxon>
        <taxon>Bacillota</taxon>
        <taxon>Clostridia</taxon>
        <taxon>Eubacteriales</taxon>
        <taxon>Oscillospiraceae</taxon>
        <taxon>Anaerotruncus</taxon>
    </lineage>
</organism>
<name>A0A174UMH6_9FIRM</name>
<dbReference type="AlphaFoldDB" id="A0A174UMH6"/>
<sequence>MGTIYVDVSKLSEHSEKAKVRKAFLDFGWDEFDAKFADTVIAAPLMQRTVTHWVFTSHHHAEPPIPEIPSCCTISRHYSP</sequence>
<dbReference type="EMBL" id="CZBE01000038">
    <property type="protein sequence ID" value="CUQ22516.1"/>
    <property type="molecule type" value="Genomic_DNA"/>
</dbReference>
<reference evidence="1 2" key="1">
    <citation type="submission" date="2015-09" db="EMBL/GenBank/DDBJ databases">
        <authorList>
            <consortium name="Pathogen Informatics"/>
        </authorList>
    </citation>
    <scope>NUCLEOTIDE SEQUENCE [LARGE SCALE GENOMIC DNA]</scope>
    <source>
        <strain evidence="1 2">2789STDY5834939</strain>
    </source>
</reference>
<dbReference type="Proteomes" id="UP000095765">
    <property type="component" value="Unassembled WGS sequence"/>
</dbReference>
<evidence type="ECO:0000313" key="2">
    <source>
        <dbReference type="Proteomes" id="UP000095765"/>
    </source>
</evidence>
<evidence type="ECO:0000313" key="1">
    <source>
        <dbReference type="EMBL" id="CUQ22516.1"/>
    </source>
</evidence>
<protein>
    <submittedName>
        <fullName evidence="1">Uncharacterized protein</fullName>
    </submittedName>
</protein>
<dbReference type="RefSeq" id="WP_055246156.1">
    <property type="nucleotide sequence ID" value="NZ_CZBE01000038.1"/>
</dbReference>
<proteinExistence type="predicted"/>
<gene>
    <name evidence="1" type="ORF">ERS852551_03616</name>
</gene>